<accession>A0A8T1LNS8</accession>
<sequence length="63" mass="6776">MLYSSNKGRRGVLLAGGLCINNTSSYLQVGKCLPYLRALPPFVTNNAIPLNLGCRGHSLALEE</sequence>
<evidence type="ECO:0000313" key="2">
    <source>
        <dbReference type="Proteomes" id="UP000736787"/>
    </source>
</evidence>
<gene>
    <name evidence="1" type="ORF">PC117_g17562</name>
</gene>
<dbReference type="EMBL" id="RCMK01000668">
    <property type="protein sequence ID" value="KAG2917018.1"/>
    <property type="molecule type" value="Genomic_DNA"/>
</dbReference>
<dbReference type="Proteomes" id="UP000736787">
    <property type="component" value="Unassembled WGS sequence"/>
</dbReference>
<comment type="caution">
    <text evidence="1">The sequence shown here is derived from an EMBL/GenBank/DDBJ whole genome shotgun (WGS) entry which is preliminary data.</text>
</comment>
<organism evidence="1 2">
    <name type="scientific">Phytophthora cactorum</name>
    <dbReference type="NCBI Taxonomy" id="29920"/>
    <lineage>
        <taxon>Eukaryota</taxon>
        <taxon>Sar</taxon>
        <taxon>Stramenopiles</taxon>
        <taxon>Oomycota</taxon>
        <taxon>Peronosporomycetes</taxon>
        <taxon>Peronosporales</taxon>
        <taxon>Peronosporaceae</taxon>
        <taxon>Phytophthora</taxon>
    </lineage>
</organism>
<proteinExistence type="predicted"/>
<reference evidence="1" key="1">
    <citation type="submission" date="2018-10" db="EMBL/GenBank/DDBJ databases">
        <title>Effector identification in a new, highly contiguous assembly of the strawberry crown rot pathogen Phytophthora cactorum.</title>
        <authorList>
            <person name="Armitage A.D."/>
            <person name="Nellist C.F."/>
            <person name="Bates H."/>
            <person name="Vickerstaff R.J."/>
            <person name="Harrison R.J."/>
        </authorList>
    </citation>
    <scope>NUCLEOTIDE SEQUENCE</scope>
    <source>
        <strain evidence="1">4040</strain>
    </source>
</reference>
<dbReference type="AlphaFoldDB" id="A0A8T1LNS8"/>
<evidence type="ECO:0000313" key="1">
    <source>
        <dbReference type="EMBL" id="KAG2917018.1"/>
    </source>
</evidence>
<protein>
    <submittedName>
        <fullName evidence="1">Uncharacterized protein</fullName>
    </submittedName>
</protein>
<name>A0A8T1LNS8_9STRA</name>